<evidence type="ECO:0000259" key="4">
    <source>
        <dbReference type="PROSITE" id="PS50949"/>
    </source>
</evidence>
<evidence type="ECO:0000313" key="6">
    <source>
        <dbReference type="Proteomes" id="UP000675664"/>
    </source>
</evidence>
<dbReference type="InterPro" id="IPR036388">
    <property type="entry name" value="WH-like_DNA-bd_sf"/>
</dbReference>
<evidence type="ECO:0000256" key="1">
    <source>
        <dbReference type="ARBA" id="ARBA00023015"/>
    </source>
</evidence>
<sequence>MTNQFQSNMPIYLQLVNNFKHRIVSGELQAGSKLESVRDLAIRFEVNPNTMQRALTELERGGLVYAERTTGRFITQNKELIAKMREAVAQEIIDQFIEQMKSLGFTNQEAMDLIRKKIEKGASK</sequence>
<proteinExistence type="predicted"/>
<gene>
    <name evidence="5" type="ORF">KCX82_05925</name>
</gene>
<dbReference type="SUPFAM" id="SSF46785">
    <property type="entry name" value="Winged helix' DNA-binding domain"/>
    <property type="match status" value="1"/>
</dbReference>
<evidence type="ECO:0000256" key="2">
    <source>
        <dbReference type="ARBA" id="ARBA00023125"/>
    </source>
</evidence>
<dbReference type="PANTHER" id="PTHR38445">
    <property type="entry name" value="HTH-TYPE TRANSCRIPTIONAL REPRESSOR YTRA"/>
    <property type="match status" value="1"/>
</dbReference>
<keyword evidence="1" id="KW-0805">Transcription regulation</keyword>
<dbReference type="PANTHER" id="PTHR38445:SF6">
    <property type="entry name" value="GNTR-FAMILY TRANSCRIPTIONAL REGULATOR"/>
    <property type="match status" value="1"/>
</dbReference>
<dbReference type="CDD" id="cd07377">
    <property type="entry name" value="WHTH_GntR"/>
    <property type="match status" value="1"/>
</dbReference>
<dbReference type="EMBL" id="JAGSND010000003">
    <property type="protein sequence ID" value="MBR0597400.1"/>
    <property type="molecule type" value="Genomic_DNA"/>
</dbReference>
<keyword evidence="3" id="KW-0804">Transcription</keyword>
<keyword evidence="2" id="KW-0238">DNA-binding</keyword>
<dbReference type="GO" id="GO:0003700">
    <property type="term" value="F:DNA-binding transcription factor activity"/>
    <property type="evidence" value="ECO:0007669"/>
    <property type="project" value="InterPro"/>
</dbReference>
<organism evidence="5 6">
    <name type="scientific">Sinanaerobacter chloroacetimidivorans</name>
    <dbReference type="NCBI Taxonomy" id="2818044"/>
    <lineage>
        <taxon>Bacteria</taxon>
        <taxon>Bacillati</taxon>
        <taxon>Bacillota</taxon>
        <taxon>Clostridia</taxon>
        <taxon>Peptostreptococcales</taxon>
        <taxon>Anaerovoracaceae</taxon>
        <taxon>Sinanaerobacter</taxon>
    </lineage>
</organism>
<protein>
    <submittedName>
        <fullName evidence="5">GntR family transcriptional regulator</fullName>
    </submittedName>
</protein>
<evidence type="ECO:0000256" key="3">
    <source>
        <dbReference type="ARBA" id="ARBA00023163"/>
    </source>
</evidence>
<reference evidence="5" key="1">
    <citation type="submission" date="2021-04" db="EMBL/GenBank/DDBJ databases">
        <title>Sinoanaerobacter chloroacetimidivorans sp. nov., an obligate anaerobic bacterium isolated from anaerobic sludge.</title>
        <authorList>
            <person name="Bao Y."/>
        </authorList>
    </citation>
    <scope>NUCLEOTIDE SEQUENCE</scope>
    <source>
        <strain evidence="5">BAD-6</strain>
    </source>
</reference>
<dbReference type="GO" id="GO:0003677">
    <property type="term" value="F:DNA binding"/>
    <property type="evidence" value="ECO:0007669"/>
    <property type="project" value="UniProtKB-KW"/>
</dbReference>
<dbReference type="InterPro" id="IPR036390">
    <property type="entry name" value="WH_DNA-bd_sf"/>
</dbReference>
<dbReference type="Gene3D" id="1.10.10.10">
    <property type="entry name" value="Winged helix-like DNA-binding domain superfamily/Winged helix DNA-binding domain"/>
    <property type="match status" value="1"/>
</dbReference>
<dbReference type="SMART" id="SM00345">
    <property type="entry name" value="HTH_GNTR"/>
    <property type="match status" value="1"/>
</dbReference>
<dbReference type="Pfam" id="PF00392">
    <property type="entry name" value="GntR"/>
    <property type="match status" value="1"/>
</dbReference>
<evidence type="ECO:0000313" key="5">
    <source>
        <dbReference type="EMBL" id="MBR0597400.1"/>
    </source>
</evidence>
<dbReference type="InterPro" id="IPR000524">
    <property type="entry name" value="Tscrpt_reg_HTH_GntR"/>
</dbReference>
<dbReference type="Proteomes" id="UP000675664">
    <property type="component" value="Unassembled WGS sequence"/>
</dbReference>
<reference evidence="5" key="2">
    <citation type="submission" date="2021-04" db="EMBL/GenBank/DDBJ databases">
        <authorList>
            <person name="Liu J."/>
        </authorList>
    </citation>
    <scope>NUCLEOTIDE SEQUENCE</scope>
    <source>
        <strain evidence="5">BAD-6</strain>
    </source>
</reference>
<dbReference type="AlphaFoldDB" id="A0A8J8B2M5"/>
<comment type="caution">
    <text evidence="5">The sequence shown here is derived from an EMBL/GenBank/DDBJ whole genome shotgun (WGS) entry which is preliminary data.</text>
</comment>
<keyword evidence="6" id="KW-1185">Reference proteome</keyword>
<name>A0A8J8B2M5_9FIRM</name>
<dbReference type="PROSITE" id="PS50949">
    <property type="entry name" value="HTH_GNTR"/>
    <property type="match status" value="1"/>
</dbReference>
<feature type="domain" description="HTH gntR-type" evidence="4">
    <location>
        <begin position="9"/>
        <end position="77"/>
    </location>
</feature>
<dbReference type="RefSeq" id="WP_227017534.1">
    <property type="nucleotide sequence ID" value="NZ_JAGSND010000003.1"/>
</dbReference>
<accession>A0A8J8B2M5</accession>